<dbReference type="InterPro" id="IPR039420">
    <property type="entry name" value="WalR-like"/>
</dbReference>
<dbReference type="Gene3D" id="6.10.250.690">
    <property type="match status" value="1"/>
</dbReference>
<dbReference type="InterPro" id="IPR001789">
    <property type="entry name" value="Sig_transdc_resp-reg_receiver"/>
</dbReference>
<dbReference type="InterPro" id="IPR001867">
    <property type="entry name" value="OmpR/PhoB-type_DNA-bd"/>
</dbReference>
<dbReference type="AlphaFoldDB" id="A0A6J4Q4U8"/>
<dbReference type="PANTHER" id="PTHR48111">
    <property type="entry name" value="REGULATOR OF RPOS"/>
    <property type="match status" value="1"/>
</dbReference>
<dbReference type="PROSITE" id="PS51755">
    <property type="entry name" value="OMPR_PHOB"/>
    <property type="match status" value="1"/>
</dbReference>
<dbReference type="EMBL" id="CADCUU010000472">
    <property type="protein sequence ID" value="CAA9434857.1"/>
    <property type="molecule type" value="Genomic_DNA"/>
</dbReference>
<reference evidence="6" key="1">
    <citation type="submission" date="2020-02" db="EMBL/GenBank/DDBJ databases">
        <authorList>
            <person name="Meier V. D."/>
        </authorList>
    </citation>
    <scope>NUCLEOTIDE SEQUENCE</scope>
    <source>
        <strain evidence="6">AVDCRST_MAG15</strain>
    </source>
</reference>
<organism evidence="6">
    <name type="scientific">uncultured Rubellimicrobium sp</name>
    <dbReference type="NCBI Taxonomy" id="543078"/>
    <lineage>
        <taxon>Bacteria</taxon>
        <taxon>Pseudomonadati</taxon>
        <taxon>Pseudomonadota</taxon>
        <taxon>Alphaproteobacteria</taxon>
        <taxon>Rhodobacterales</taxon>
        <taxon>Roseobacteraceae</taxon>
        <taxon>Rubellimicrobium</taxon>
        <taxon>environmental samples</taxon>
    </lineage>
</organism>
<keyword evidence="2" id="KW-0597">Phosphoprotein</keyword>
<gene>
    <name evidence="6" type="ORF">AVDCRST_MAG15-3257</name>
</gene>
<dbReference type="CDD" id="cd00383">
    <property type="entry name" value="trans_reg_C"/>
    <property type="match status" value="1"/>
</dbReference>
<dbReference type="SUPFAM" id="SSF52172">
    <property type="entry name" value="CheY-like"/>
    <property type="match status" value="1"/>
</dbReference>
<evidence type="ECO:0000313" key="6">
    <source>
        <dbReference type="EMBL" id="CAA9434857.1"/>
    </source>
</evidence>
<dbReference type="PANTHER" id="PTHR48111:SF36">
    <property type="entry name" value="TRANSCRIPTIONAL REGULATORY PROTEIN CUTR"/>
    <property type="match status" value="1"/>
</dbReference>
<dbReference type="GO" id="GO:0000976">
    <property type="term" value="F:transcription cis-regulatory region binding"/>
    <property type="evidence" value="ECO:0007669"/>
    <property type="project" value="TreeGrafter"/>
</dbReference>
<dbReference type="InterPro" id="IPR011006">
    <property type="entry name" value="CheY-like_superfamily"/>
</dbReference>
<name>A0A6J4Q4U8_9RHOB</name>
<dbReference type="GO" id="GO:0032993">
    <property type="term" value="C:protein-DNA complex"/>
    <property type="evidence" value="ECO:0007669"/>
    <property type="project" value="TreeGrafter"/>
</dbReference>
<dbReference type="SMART" id="SM00862">
    <property type="entry name" value="Trans_reg_C"/>
    <property type="match status" value="1"/>
</dbReference>
<evidence type="ECO:0000256" key="2">
    <source>
        <dbReference type="PROSITE-ProRule" id="PRU00169"/>
    </source>
</evidence>
<feature type="modified residue" description="4-aspartylphosphate" evidence="2">
    <location>
        <position position="51"/>
    </location>
</feature>
<dbReference type="Gene3D" id="3.40.50.2300">
    <property type="match status" value="1"/>
</dbReference>
<dbReference type="Gene3D" id="1.10.10.10">
    <property type="entry name" value="Winged helix-like DNA-binding domain superfamily/Winged helix DNA-binding domain"/>
    <property type="match status" value="1"/>
</dbReference>
<feature type="domain" description="OmpR/PhoB-type" evidence="5">
    <location>
        <begin position="124"/>
        <end position="222"/>
    </location>
</feature>
<dbReference type="PROSITE" id="PS50110">
    <property type="entry name" value="RESPONSE_REGULATORY"/>
    <property type="match status" value="1"/>
</dbReference>
<dbReference type="GO" id="GO:0000156">
    <property type="term" value="F:phosphorelay response regulator activity"/>
    <property type="evidence" value="ECO:0007669"/>
    <property type="project" value="TreeGrafter"/>
</dbReference>
<evidence type="ECO:0000259" key="5">
    <source>
        <dbReference type="PROSITE" id="PS51755"/>
    </source>
</evidence>
<accession>A0A6J4Q4U8</accession>
<dbReference type="Pfam" id="PF00072">
    <property type="entry name" value="Response_reg"/>
    <property type="match status" value="1"/>
</dbReference>
<evidence type="ECO:0000259" key="4">
    <source>
        <dbReference type="PROSITE" id="PS50110"/>
    </source>
</evidence>
<evidence type="ECO:0000256" key="3">
    <source>
        <dbReference type="PROSITE-ProRule" id="PRU01091"/>
    </source>
</evidence>
<dbReference type="InterPro" id="IPR036388">
    <property type="entry name" value="WH-like_DNA-bd_sf"/>
</dbReference>
<sequence length="224" mass="24336">MRALVVEDEVELAQFLERLLLKIGIVSDTAMTGGEAVDLARSAAYNIAILDRRLPDGDGLGAIAQLRQQTPDLPILMLTALDDVVSRIEGLDAGADDYLTKPFDSGELVARMRALLRRPGLEPELAISVGQIVLNTRDRSFQVHGEPLVLAARELNLLEALVRRANRVVTRTNLVEAVYEVGAEVFPNALDANVSRLRARLRELGADVELTAVRGVGYMLTGAT</sequence>
<dbReference type="GO" id="GO:0005829">
    <property type="term" value="C:cytosol"/>
    <property type="evidence" value="ECO:0007669"/>
    <property type="project" value="TreeGrafter"/>
</dbReference>
<feature type="DNA-binding region" description="OmpR/PhoB-type" evidence="3">
    <location>
        <begin position="124"/>
        <end position="222"/>
    </location>
</feature>
<proteinExistence type="predicted"/>
<dbReference type="GO" id="GO:0006355">
    <property type="term" value="P:regulation of DNA-templated transcription"/>
    <property type="evidence" value="ECO:0007669"/>
    <property type="project" value="InterPro"/>
</dbReference>
<evidence type="ECO:0000256" key="1">
    <source>
        <dbReference type="ARBA" id="ARBA00023125"/>
    </source>
</evidence>
<dbReference type="Pfam" id="PF00486">
    <property type="entry name" value="Trans_reg_C"/>
    <property type="match status" value="1"/>
</dbReference>
<keyword evidence="1 3" id="KW-0238">DNA-binding</keyword>
<feature type="domain" description="Response regulatory" evidence="4">
    <location>
        <begin position="2"/>
        <end position="116"/>
    </location>
</feature>
<evidence type="ECO:0008006" key="7">
    <source>
        <dbReference type="Google" id="ProtNLM"/>
    </source>
</evidence>
<dbReference type="SMART" id="SM00448">
    <property type="entry name" value="REC"/>
    <property type="match status" value="1"/>
</dbReference>
<protein>
    <recommendedName>
        <fullName evidence="7">Two-component transcriptional response regulator, LuxR family</fullName>
    </recommendedName>
</protein>